<evidence type="ECO:0000256" key="5">
    <source>
        <dbReference type="ARBA" id="ARBA00022989"/>
    </source>
</evidence>
<evidence type="ECO:0000256" key="3">
    <source>
        <dbReference type="ARBA" id="ARBA00022475"/>
    </source>
</evidence>
<dbReference type="InterPro" id="IPR042194">
    <property type="entry name" value="FHIPEP_1"/>
</dbReference>
<feature type="transmembrane region" description="Helical" evidence="7">
    <location>
        <begin position="120"/>
        <end position="138"/>
    </location>
</feature>
<dbReference type="GO" id="GO:0044780">
    <property type="term" value="P:bacterial-type flagellum assembly"/>
    <property type="evidence" value="ECO:0007669"/>
    <property type="project" value="TreeGrafter"/>
</dbReference>
<reference evidence="8 9" key="1">
    <citation type="submission" date="2017-02" db="EMBL/GenBank/DDBJ databases">
        <authorList>
            <person name="Peterson S.W."/>
        </authorList>
    </citation>
    <scope>NUCLEOTIDE SEQUENCE [LARGE SCALE GENOMIC DNA]</scope>
    <source>
        <strain evidence="8 9">ATCC BAA-909</strain>
    </source>
</reference>
<dbReference type="STRING" id="225004.SAMN02745152_00154"/>
<dbReference type="InterPro" id="IPR001712">
    <property type="entry name" value="T3SS_FHIPEP"/>
</dbReference>
<dbReference type="PANTHER" id="PTHR30161">
    <property type="entry name" value="FLAGELLAR EXPORT PROTEIN, MEMBRANE FLHA SUBUNIT-RELATED"/>
    <property type="match status" value="1"/>
</dbReference>
<dbReference type="PANTHER" id="PTHR30161:SF1">
    <property type="entry name" value="FLAGELLAR BIOSYNTHESIS PROTEIN FLHA-RELATED"/>
    <property type="match status" value="1"/>
</dbReference>
<dbReference type="EMBL" id="FUXC01000001">
    <property type="protein sequence ID" value="SJZ41789.1"/>
    <property type="molecule type" value="Genomic_DNA"/>
</dbReference>
<protein>
    <submittedName>
        <fullName evidence="8">Flagellar biosynthesis protein FlhA</fullName>
    </submittedName>
</protein>
<dbReference type="InterPro" id="IPR042196">
    <property type="entry name" value="FHIPEP_4"/>
</dbReference>
<feature type="transmembrane region" description="Helical" evidence="7">
    <location>
        <begin position="251"/>
        <end position="269"/>
    </location>
</feature>
<evidence type="ECO:0000256" key="6">
    <source>
        <dbReference type="ARBA" id="ARBA00023136"/>
    </source>
</evidence>
<dbReference type="Gene3D" id="3.40.50.12790">
    <property type="entry name" value="FHIPEP family, domain 4"/>
    <property type="match status" value="1"/>
</dbReference>
<comment type="similarity">
    <text evidence="2">Belongs to the FHIPEP (flagella/HR/invasion proteins export pore) family.</text>
</comment>
<keyword evidence="6 7" id="KW-0472">Membrane</keyword>
<keyword evidence="3" id="KW-1003">Cell membrane</keyword>
<keyword evidence="4 7" id="KW-0812">Transmembrane</keyword>
<dbReference type="OrthoDB" id="9759185at2"/>
<dbReference type="AlphaFoldDB" id="A0A1T4KH90"/>
<feature type="transmembrane region" description="Helical" evidence="7">
    <location>
        <begin position="14"/>
        <end position="35"/>
    </location>
</feature>
<dbReference type="GO" id="GO:0009306">
    <property type="term" value="P:protein secretion"/>
    <property type="evidence" value="ECO:0007669"/>
    <property type="project" value="InterPro"/>
</dbReference>
<keyword evidence="9" id="KW-1185">Reference proteome</keyword>
<name>A0A1T4KH90_9SPIR</name>
<feature type="transmembrane region" description="Helical" evidence="7">
    <location>
        <begin position="207"/>
        <end position="225"/>
    </location>
</feature>
<dbReference type="GO" id="GO:0005886">
    <property type="term" value="C:plasma membrane"/>
    <property type="evidence" value="ECO:0007669"/>
    <property type="project" value="UniProtKB-SubCell"/>
</dbReference>
<evidence type="ECO:0000313" key="8">
    <source>
        <dbReference type="EMBL" id="SJZ41789.1"/>
    </source>
</evidence>
<keyword evidence="8" id="KW-0966">Cell projection</keyword>
<proteinExistence type="inferred from homology"/>
<dbReference type="InterPro" id="IPR042193">
    <property type="entry name" value="FHIPEP_3"/>
</dbReference>
<dbReference type="PRINTS" id="PR00949">
    <property type="entry name" value="TYPE3IMAPROT"/>
</dbReference>
<dbReference type="Pfam" id="PF00771">
    <property type="entry name" value="FHIPEP"/>
    <property type="match status" value="1"/>
</dbReference>
<evidence type="ECO:0000256" key="1">
    <source>
        <dbReference type="ARBA" id="ARBA00004651"/>
    </source>
</evidence>
<evidence type="ECO:0000256" key="4">
    <source>
        <dbReference type="ARBA" id="ARBA00022692"/>
    </source>
</evidence>
<comment type="subcellular location">
    <subcellularLocation>
        <location evidence="1">Cell membrane</location>
        <topology evidence="1">Multi-pass membrane protein</topology>
    </subcellularLocation>
</comment>
<organism evidence="8 9">
    <name type="scientific">Treponema berlinense</name>
    <dbReference type="NCBI Taxonomy" id="225004"/>
    <lineage>
        <taxon>Bacteria</taxon>
        <taxon>Pseudomonadati</taxon>
        <taxon>Spirochaetota</taxon>
        <taxon>Spirochaetia</taxon>
        <taxon>Spirochaetales</taxon>
        <taxon>Treponemataceae</taxon>
        <taxon>Treponema</taxon>
    </lineage>
</organism>
<dbReference type="RefSeq" id="WP_078929882.1">
    <property type="nucleotide sequence ID" value="NZ_CAMCOW010000006.1"/>
</dbReference>
<dbReference type="Gene3D" id="3.40.30.60">
    <property type="entry name" value="FHIPEP family, domain 1"/>
    <property type="match status" value="1"/>
</dbReference>
<dbReference type="GeneID" id="303366434"/>
<dbReference type="Gene3D" id="1.10.8.540">
    <property type="entry name" value="FHIPEP family, domain 3"/>
    <property type="match status" value="1"/>
</dbReference>
<dbReference type="Proteomes" id="UP000190395">
    <property type="component" value="Unassembled WGS sequence"/>
</dbReference>
<keyword evidence="8" id="KW-0282">Flagellum</keyword>
<sequence>MANRLSSFFKQTKISNSFIAFAGVLIVFMLLMPVSGAVLDFLMIVNIAISIIIFLVVLYTPKASRLSSFPRVVLFVTVFGLALNVCSTRYILTHGHVGFKSFDGAMIKSFANVVAKGQPVIGFIIFLIIIIIQVVVITKGAGRVSEVQARFALDSMNSKMFAVDSELNSGSITDEQARQKKADIQRECDFYSAMDGSSKFVSGNVKAGIFITLINLVGGVLYAMIKQDMDFSSAIATFPQLTIGDGLLSQLPSLLISVATGILVTGGNSDEVLGEEIKKQFNISSSVYMISGGILAAMAIVFHTTPLLVVILIGMGALLIFFGYKMQRQEKLSFAKKLEEEAAKKAGAQSSQNSEELSPVVPLDPLCLELGVALLDLVNKEKGAELLERITRIRREAAIDLGLVVPRIRIIDNLTLDPQEYSFKIRGIEAGRGKLKIGYYMCLNTGSVVEEIKGEPTRDPTFGIPAIWIGEDRRLEAERNGYSVIDPPMIIATHMTEIIRSHAAEILGRQEVSAIITKIKETNPVVVEEVMDTYKYTYGEIEKILQGLLRERVSIRNIVSILETLANYGNMPHNPFFLIGKVREALGLQICLQYVDPNDEQKKLSVIQLSQEWAQKIIDHIVSQNDGSAPVVAFDPVDSRNFKNAVSSNIIPLRDRNILPIILAPTPDVRQLVYQLIERDFPGTVVVLSVDEVLAAGNSVNLEILGEISE</sequence>
<feature type="transmembrane region" description="Helical" evidence="7">
    <location>
        <begin position="72"/>
        <end position="92"/>
    </location>
</feature>
<evidence type="ECO:0000256" key="2">
    <source>
        <dbReference type="ARBA" id="ARBA00008835"/>
    </source>
</evidence>
<gene>
    <name evidence="8" type="ORF">SAMN02745152_00154</name>
</gene>
<feature type="transmembrane region" description="Helical" evidence="7">
    <location>
        <begin position="41"/>
        <end position="60"/>
    </location>
</feature>
<keyword evidence="8" id="KW-0969">Cilium</keyword>
<evidence type="ECO:0000313" key="9">
    <source>
        <dbReference type="Proteomes" id="UP000190395"/>
    </source>
</evidence>
<feature type="transmembrane region" description="Helical" evidence="7">
    <location>
        <begin position="281"/>
        <end position="301"/>
    </location>
</feature>
<keyword evidence="5 7" id="KW-1133">Transmembrane helix</keyword>
<dbReference type="PIRSF" id="PIRSF005419">
    <property type="entry name" value="FlhA"/>
    <property type="match status" value="1"/>
</dbReference>
<accession>A0A1T4KH90</accession>
<feature type="transmembrane region" description="Helical" evidence="7">
    <location>
        <begin position="307"/>
        <end position="324"/>
    </location>
</feature>
<evidence type="ECO:0000256" key="7">
    <source>
        <dbReference type="SAM" id="Phobius"/>
    </source>
</evidence>